<dbReference type="EnsemblMetazoa" id="HelroT178309">
    <property type="protein sequence ID" value="HelroP178309"/>
    <property type="gene ID" value="HelroG178309"/>
</dbReference>
<feature type="transmembrane region" description="Helical" evidence="1">
    <location>
        <begin position="6"/>
        <end position="24"/>
    </location>
</feature>
<reference evidence="3" key="3">
    <citation type="submission" date="2015-06" db="UniProtKB">
        <authorList>
            <consortium name="EnsemblMetazoa"/>
        </authorList>
    </citation>
    <scope>IDENTIFICATION</scope>
</reference>
<keyword evidence="1" id="KW-0472">Membrane</keyword>
<dbReference type="KEGG" id="hro:HELRODRAFT_178309"/>
<dbReference type="CTD" id="20206722"/>
<evidence type="ECO:0000313" key="4">
    <source>
        <dbReference type="Proteomes" id="UP000015101"/>
    </source>
</evidence>
<accession>T1FD23</accession>
<evidence type="ECO:0000313" key="2">
    <source>
        <dbReference type="EMBL" id="ESN97194.1"/>
    </source>
</evidence>
<dbReference type="EMBL" id="AMQM01006377">
    <property type="status" value="NOT_ANNOTATED_CDS"/>
    <property type="molecule type" value="Genomic_DNA"/>
</dbReference>
<evidence type="ECO:0000313" key="3">
    <source>
        <dbReference type="EnsemblMetazoa" id="HelroP178309"/>
    </source>
</evidence>
<keyword evidence="4" id="KW-1185">Reference proteome</keyword>
<reference evidence="2 4" key="2">
    <citation type="journal article" date="2013" name="Nature">
        <title>Insights into bilaterian evolution from three spiralian genomes.</title>
        <authorList>
            <person name="Simakov O."/>
            <person name="Marletaz F."/>
            <person name="Cho S.J."/>
            <person name="Edsinger-Gonzales E."/>
            <person name="Havlak P."/>
            <person name="Hellsten U."/>
            <person name="Kuo D.H."/>
            <person name="Larsson T."/>
            <person name="Lv J."/>
            <person name="Arendt D."/>
            <person name="Savage R."/>
            <person name="Osoegawa K."/>
            <person name="de Jong P."/>
            <person name="Grimwood J."/>
            <person name="Chapman J.A."/>
            <person name="Shapiro H."/>
            <person name="Aerts A."/>
            <person name="Otillar R.P."/>
            <person name="Terry A.Y."/>
            <person name="Boore J.L."/>
            <person name="Grigoriev I.V."/>
            <person name="Lindberg D.R."/>
            <person name="Seaver E.C."/>
            <person name="Weisblat D.A."/>
            <person name="Putnam N.H."/>
            <person name="Rokhsar D.S."/>
        </authorList>
    </citation>
    <scope>NUCLEOTIDE SEQUENCE</scope>
</reference>
<dbReference type="EMBL" id="KB097417">
    <property type="protein sequence ID" value="ESN97194.1"/>
    <property type="molecule type" value="Genomic_DNA"/>
</dbReference>
<proteinExistence type="predicted"/>
<evidence type="ECO:0000256" key="1">
    <source>
        <dbReference type="SAM" id="Phobius"/>
    </source>
</evidence>
<sequence length="188" mass="21279">MVITIIVIITIVTIIIVFIIIFLFSSSYDRHHQLLQQFPVSLLCDMHKFLRRIRMNVKTFYGSKAKKVISASTLNELLDTITAHPSQAADVFIMPPGEISDGDSDKSDLEDGSNIADHFSRKILKAPAEAAVQDDGDDELENSNVVGPVSEKHVVCKLEKKDKETQEFEPKKKKIRMSNCHIVKWKKK</sequence>
<organism evidence="3 4">
    <name type="scientific">Helobdella robusta</name>
    <name type="common">Californian leech</name>
    <dbReference type="NCBI Taxonomy" id="6412"/>
    <lineage>
        <taxon>Eukaryota</taxon>
        <taxon>Metazoa</taxon>
        <taxon>Spiralia</taxon>
        <taxon>Lophotrochozoa</taxon>
        <taxon>Annelida</taxon>
        <taxon>Clitellata</taxon>
        <taxon>Hirudinea</taxon>
        <taxon>Rhynchobdellida</taxon>
        <taxon>Glossiphoniidae</taxon>
        <taxon>Helobdella</taxon>
    </lineage>
</organism>
<dbReference type="RefSeq" id="XP_009024689.1">
    <property type="nucleotide sequence ID" value="XM_009026441.1"/>
</dbReference>
<name>T1FD23_HELRO</name>
<gene>
    <name evidence="3" type="primary">20206722</name>
    <name evidence="2" type="ORF">HELRODRAFT_178309</name>
</gene>
<dbReference type="InParanoid" id="T1FD23"/>
<dbReference type="Proteomes" id="UP000015101">
    <property type="component" value="Unassembled WGS sequence"/>
</dbReference>
<dbReference type="OrthoDB" id="10159342at2759"/>
<keyword evidence="1" id="KW-1133">Transmembrane helix</keyword>
<dbReference type="GeneID" id="20206722"/>
<dbReference type="AlphaFoldDB" id="T1FD23"/>
<dbReference type="HOGENOM" id="CLU_1442557_0_0_1"/>
<protein>
    <submittedName>
        <fullName evidence="2 3">Uncharacterized protein</fullName>
    </submittedName>
</protein>
<reference evidence="4" key="1">
    <citation type="submission" date="2012-12" db="EMBL/GenBank/DDBJ databases">
        <authorList>
            <person name="Hellsten U."/>
            <person name="Grimwood J."/>
            <person name="Chapman J.A."/>
            <person name="Shapiro H."/>
            <person name="Aerts A."/>
            <person name="Otillar R.P."/>
            <person name="Terry A.Y."/>
            <person name="Boore J.L."/>
            <person name="Simakov O."/>
            <person name="Marletaz F."/>
            <person name="Cho S.-J."/>
            <person name="Edsinger-Gonzales E."/>
            <person name="Havlak P."/>
            <person name="Kuo D.-H."/>
            <person name="Larsson T."/>
            <person name="Lv J."/>
            <person name="Arendt D."/>
            <person name="Savage R."/>
            <person name="Osoegawa K."/>
            <person name="de Jong P."/>
            <person name="Lindberg D.R."/>
            <person name="Seaver E.C."/>
            <person name="Weisblat D.A."/>
            <person name="Putnam N.H."/>
            <person name="Grigoriev I.V."/>
            <person name="Rokhsar D.S."/>
        </authorList>
    </citation>
    <scope>NUCLEOTIDE SEQUENCE</scope>
</reference>
<keyword evidence="1" id="KW-0812">Transmembrane</keyword>